<evidence type="ECO:0000313" key="3">
    <source>
        <dbReference type="Proteomes" id="UP001189429"/>
    </source>
</evidence>
<dbReference type="InterPro" id="IPR055454">
    <property type="entry name" value="CNOT1-like_NOT1_connector"/>
</dbReference>
<proteinExistence type="predicted"/>
<feature type="domain" description="CCR4-NOT transcription complex subunit 1-like NOT1 connector" evidence="1">
    <location>
        <begin position="4"/>
        <end position="90"/>
    </location>
</feature>
<comment type="caution">
    <text evidence="2">The sequence shown here is derived from an EMBL/GenBank/DDBJ whole genome shotgun (WGS) entry which is preliminary data.</text>
</comment>
<dbReference type="Proteomes" id="UP001189429">
    <property type="component" value="Unassembled WGS sequence"/>
</dbReference>
<dbReference type="Pfam" id="PF25097">
    <property type="entry name" value="ARM_Cnot1"/>
    <property type="match status" value="1"/>
</dbReference>
<protein>
    <recommendedName>
        <fullName evidence="1">CCR4-NOT transcription complex subunit 1-like NOT1 connector domain-containing protein</fullName>
    </recommendedName>
</protein>
<evidence type="ECO:0000313" key="2">
    <source>
        <dbReference type="EMBL" id="CAK0795634.1"/>
    </source>
</evidence>
<feature type="non-terminal residue" evidence="2">
    <location>
        <position position="231"/>
    </location>
</feature>
<feature type="non-terminal residue" evidence="2">
    <location>
        <position position="1"/>
    </location>
</feature>
<accession>A0ABN9PUG3</accession>
<organism evidence="2 3">
    <name type="scientific">Prorocentrum cordatum</name>
    <dbReference type="NCBI Taxonomy" id="2364126"/>
    <lineage>
        <taxon>Eukaryota</taxon>
        <taxon>Sar</taxon>
        <taxon>Alveolata</taxon>
        <taxon>Dinophyceae</taxon>
        <taxon>Prorocentrales</taxon>
        <taxon>Prorocentraceae</taxon>
        <taxon>Prorocentrum</taxon>
    </lineage>
</organism>
<sequence length="231" mass="24661">VEELPAEDRYNADAVAGLLRYRLLPAGELDRLLSRWVGARNGAQSAFNAQAVDFGLLLLSRAVVKHRSCSLADLPLSVEALSTQAQAMGAHTLQATAQELHLAKQALRLLEELASPQGETPRQVARAQVPTRLKERFADEERAKAAGIAAAAGPGEPIAALFEEWHDSCGTDSVSQNVVRSQVLQQISGNWAPQGDAMGRFFRSCCEAAVKRTLADPAPPASASPADEDEA</sequence>
<dbReference type="EMBL" id="CAUYUJ010001379">
    <property type="protein sequence ID" value="CAK0795634.1"/>
    <property type="molecule type" value="Genomic_DNA"/>
</dbReference>
<evidence type="ECO:0000259" key="1">
    <source>
        <dbReference type="Pfam" id="PF25097"/>
    </source>
</evidence>
<reference evidence="2" key="1">
    <citation type="submission" date="2023-10" db="EMBL/GenBank/DDBJ databases">
        <authorList>
            <person name="Chen Y."/>
            <person name="Shah S."/>
            <person name="Dougan E. K."/>
            <person name="Thang M."/>
            <person name="Chan C."/>
        </authorList>
    </citation>
    <scope>NUCLEOTIDE SEQUENCE [LARGE SCALE GENOMIC DNA]</scope>
</reference>
<gene>
    <name evidence="2" type="ORF">PCOR1329_LOCUS5247</name>
</gene>
<name>A0ABN9PUG3_9DINO</name>
<keyword evidence="3" id="KW-1185">Reference proteome</keyword>